<proteinExistence type="predicted"/>
<gene>
    <name evidence="2" type="primary">tssA</name>
    <name evidence="2" type="ORF">I4W93_017595</name>
</gene>
<dbReference type="Proteomes" id="UP000663814">
    <property type="component" value="Unassembled WGS sequence"/>
</dbReference>
<sequence>MEFQIPKLIAPLQGEKAGADPQSFADYDFLITEIAKLDGIQRVVLDWKRIADTCTALLTESTKDLKTANFLAFAWFQEYKFAGLKAGFELLECLVAGDLSEELYPRRAKRQEKARAAAFLWLAAKLEKHFNSYLLDEARDLDNAESAIEQFESLDKAIKKYLGDDAPLFIELKTVFNRFKLVIEQQKSIQIQKTSDQQPPAVEKFEEKAIESTSPKVELPKNVSDLDINKTLSSSSQAIRTVAQKMNEQHPYSPNVLYLNRTAKWILIQQLPGAGVLEQQPNEQVLNKLASLESNKNYAELFDAAEREFNNGAIFCLLLHRYVYNALVALNQELCAKVVLTTTTNFISRFPDIFDAKFRNGQPFIDDLTRTWLESKSTKDSSSSDEDSVDSALTPWLDASFKATSLLAEGKLQEAFKLFQSGLDQAKGVRDSLYWRYEMAALVAKTGHDDVVLLKLNHIYQLLNDTKVLIWQPELSIKVLKLMLTCHKKIQQKVKYDPPMLELVNMLKHDLIKLAPSEALALIESKT</sequence>
<comment type="caution">
    <text evidence="2">The sequence shown here is derived from an EMBL/GenBank/DDBJ whole genome shotgun (WGS) entry which is preliminary data.</text>
</comment>
<evidence type="ECO:0000259" key="1">
    <source>
        <dbReference type="Pfam" id="PF06812"/>
    </source>
</evidence>
<organism evidence="2 3">
    <name type="scientific">Rheinheimera maricola</name>
    <dbReference type="NCBI Taxonomy" id="2793282"/>
    <lineage>
        <taxon>Bacteria</taxon>
        <taxon>Pseudomonadati</taxon>
        <taxon>Pseudomonadota</taxon>
        <taxon>Gammaproteobacteria</taxon>
        <taxon>Chromatiales</taxon>
        <taxon>Chromatiaceae</taxon>
        <taxon>Rheinheimera</taxon>
    </lineage>
</organism>
<dbReference type="Pfam" id="PF06812">
    <property type="entry name" value="ImpA_N"/>
    <property type="match status" value="1"/>
</dbReference>
<dbReference type="EMBL" id="JAERPS020000007">
    <property type="protein sequence ID" value="MBZ9613411.1"/>
    <property type="molecule type" value="Genomic_DNA"/>
</dbReference>
<dbReference type="Pfam" id="PF16989">
    <property type="entry name" value="T6SS_VasJ"/>
    <property type="match status" value="1"/>
</dbReference>
<dbReference type="PANTHER" id="PTHR37024">
    <property type="entry name" value="TYPE VI SECRETION SYSTEM DUF2094 AND IMPA-RELATED DOMAIN PROTEIN"/>
    <property type="match status" value="1"/>
</dbReference>
<dbReference type="PANTHER" id="PTHR37024:SF5">
    <property type="entry name" value="IMPA N-TERMINAL DOMAIN-CONTAINING PROTEIN"/>
    <property type="match status" value="1"/>
</dbReference>
<dbReference type="NCBIfam" id="TIGR03362">
    <property type="entry name" value="VI_chp_7"/>
    <property type="match status" value="1"/>
</dbReference>
<feature type="domain" description="ImpA N-terminal" evidence="1">
    <location>
        <begin position="13"/>
        <end position="123"/>
    </location>
</feature>
<reference evidence="2 3" key="1">
    <citation type="submission" date="2020-12" db="EMBL/GenBank/DDBJ databases">
        <authorList>
            <person name="Ruan W."/>
            <person name="Khan S.A."/>
            <person name="Jeon C.O."/>
        </authorList>
    </citation>
    <scope>NUCLEOTIDE SEQUENCE [LARGE SCALE GENOMIC DNA]</scope>
    <source>
        <strain evidence="2 3">MA-13</strain>
    </source>
</reference>
<name>A0ABS7XD03_9GAMM</name>
<accession>A0ABS7XD03</accession>
<keyword evidence="3" id="KW-1185">Reference proteome</keyword>
<evidence type="ECO:0000313" key="3">
    <source>
        <dbReference type="Proteomes" id="UP000663814"/>
    </source>
</evidence>
<evidence type="ECO:0000313" key="2">
    <source>
        <dbReference type="EMBL" id="MBZ9613411.1"/>
    </source>
</evidence>
<dbReference type="InterPro" id="IPR017739">
    <property type="entry name" value="T6SS-assoc_VCA0119"/>
</dbReference>
<reference evidence="2 3" key="2">
    <citation type="submission" date="2021-08" db="EMBL/GenBank/DDBJ databases">
        <title>Rheinheimera aquimaris sp. nov., isolated from seawater of the East Sea in Korea.</title>
        <authorList>
            <person name="Kim K.H."/>
            <person name="Wenting R."/>
            <person name="Kim K.R."/>
            <person name="Jeon C.O."/>
        </authorList>
    </citation>
    <scope>NUCLEOTIDE SEQUENCE [LARGE SCALE GENOMIC DNA]</scope>
    <source>
        <strain evidence="2 3">MA-13</strain>
    </source>
</reference>
<dbReference type="RefSeq" id="WP_205312154.1">
    <property type="nucleotide sequence ID" value="NZ_JAERPS020000007.1"/>
</dbReference>
<dbReference type="InterPro" id="IPR010657">
    <property type="entry name" value="ImpA_N"/>
</dbReference>
<protein>
    <submittedName>
        <fullName evidence="2">Type VI secretion system protein TssA</fullName>
    </submittedName>
</protein>